<evidence type="ECO:0000256" key="1">
    <source>
        <dbReference type="SAM" id="Coils"/>
    </source>
</evidence>
<dbReference type="RefSeq" id="WP_046996590.1">
    <property type="nucleotide sequence ID" value="NZ_JAIQ01000083.1"/>
</dbReference>
<accession>A0A0G9K210</accession>
<proteinExistence type="predicted"/>
<protein>
    <recommendedName>
        <fullName evidence="4">Bacteriophage Mu GpT domain-containing protein</fullName>
    </recommendedName>
</protein>
<name>A0A0G9K210_9BACT</name>
<dbReference type="PATRIC" id="fig|1447256.3.peg.1038"/>
<gene>
    <name evidence="2" type="ORF">AA20_05340</name>
</gene>
<keyword evidence="1" id="KW-0175">Coiled coil</keyword>
<comment type="caution">
    <text evidence="2">The sequence shown here is derived from an EMBL/GenBank/DDBJ whole genome shotgun (WGS) entry which is preliminary data.</text>
</comment>
<dbReference type="AlphaFoldDB" id="A0A0G9K210"/>
<reference evidence="2 3" key="1">
    <citation type="submission" date="2014-01" db="EMBL/GenBank/DDBJ databases">
        <title>Development of a Comparative Genomic Fingerprinting Assay for High Resolution Genotyping of Arcobacter butzleri.</title>
        <authorList>
            <person name="Webb A.L."/>
            <person name="Inglis G.D."/>
            <person name="Kruczkiewicz P."/>
            <person name="Selinger L.B."/>
            <person name="Taboada E.N."/>
        </authorList>
    </citation>
    <scope>NUCLEOTIDE SEQUENCE [LARGE SCALE GENOMIC DNA]</scope>
    <source>
        <strain evidence="2 3">L348</strain>
    </source>
</reference>
<evidence type="ECO:0008006" key="4">
    <source>
        <dbReference type="Google" id="ProtNLM"/>
    </source>
</evidence>
<feature type="coiled-coil region" evidence="1">
    <location>
        <begin position="184"/>
        <end position="232"/>
    </location>
</feature>
<sequence length="631" mass="70573">MKRKKEDIQRKLAGFDTQRNFVIDKNAINEETRTISFILVSEENEGERYDWWTDEVFIEKLDVNGARYERLKTFFKDHNRSVDSAIGRVENIRVEDGKLKADVVFGTDEASLEIFRKYADEILTDCSIGYRILATTIEERKGEPTLVTVTEYNIFELSAVGVGFDRGATVGRELNLNKGDDSMNEELKKELQQLRSIVDGLTAEQQTRKMQLEKMEEDAKRALDSNNLKNEQTRTAEIMDLATAGQLSLERASEFVKAGTSVDEVRKAIIDEKVRVSQTVVVGGVPDEKNMIREIQNSIVARSGIANVDLSNNYFRGATLIDMARHILGVNSLDRNDIAQRAMSNDQFTLLLGNVANRVMVSNFEEAEGTYGLWTTNVDLPNFKLQTDVSVKNPNGRLAKLKEKGELESLELDENGEAWKLESYGNKFMFTRQMLINDDLGAFSNIVATFGQMAKRTSNGLVYDLLQAKGDFANYKMSDNKALFHSEHKNTDTAAALSSESLSAARVIMRRQMDGKTALNINPKYLIVSPENETRAKQLLTSEADPTSNNAGVTNIHKNSLDLIVESELSANPWFLAAARKTIKTGTLAGTGGQPIVQEKLKSAGGIEFECLYDFGVMVEDFRGLYKNMGA</sequence>
<dbReference type="EMBL" id="JAIQ01000083">
    <property type="protein sequence ID" value="KLE00579.1"/>
    <property type="molecule type" value="Genomic_DNA"/>
</dbReference>
<evidence type="ECO:0000313" key="2">
    <source>
        <dbReference type="EMBL" id="KLE00579.1"/>
    </source>
</evidence>
<dbReference type="Pfam" id="PF25209">
    <property type="entry name" value="Phage_capsid_4"/>
    <property type="match status" value="1"/>
</dbReference>
<dbReference type="Proteomes" id="UP000035514">
    <property type="component" value="Unassembled WGS sequence"/>
</dbReference>
<organism evidence="2 3">
    <name type="scientific">Aliarcobacter butzleri L348</name>
    <dbReference type="NCBI Taxonomy" id="1447256"/>
    <lineage>
        <taxon>Bacteria</taxon>
        <taxon>Pseudomonadati</taxon>
        <taxon>Campylobacterota</taxon>
        <taxon>Epsilonproteobacteria</taxon>
        <taxon>Campylobacterales</taxon>
        <taxon>Arcobacteraceae</taxon>
        <taxon>Aliarcobacter</taxon>
    </lineage>
</organism>
<evidence type="ECO:0000313" key="3">
    <source>
        <dbReference type="Proteomes" id="UP000035514"/>
    </source>
</evidence>